<organism evidence="1 2">
    <name type="scientific">Xanthomonas nasturtii</name>
    <dbReference type="NCBI Taxonomy" id="1843581"/>
    <lineage>
        <taxon>Bacteria</taxon>
        <taxon>Pseudomonadati</taxon>
        <taxon>Pseudomonadota</taxon>
        <taxon>Gammaproteobacteria</taxon>
        <taxon>Lysobacterales</taxon>
        <taxon>Lysobacteraceae</taxon>
        <taxon>Xanthomonas</taxon>
    </lineage>
</organism>
<dbReference type="EMBL" id="JAMBED010000123">
    <property type="protein sequence ID" value="MCL1553776.1"/>
    <property type="molecule type" value="Genomic_DNA"/>
</dbReference>
<keyword evidence="2" id="KW-1185">Reference proteome</keyword>
<protein>
    <submittedName>
        <fullName evidence="1">Uncharacterized protein</fullName>
    </submittedName>
</protein>
<dbReference type="Proteomes" id="UP001167357">
    <property type="component" value="Unassembled WGS sequence"/>
</dbReference>
<evidence type="ECO:0000313" key="2">
    <source>
        <dbReference type="Proteomes" id="UP001167357"/>
    </source>
</evidence>
<comment type="caution">
    <text evidence="1">The sequence shown here is derived from an EMBL/GenBank/DDBJ whole genome shotgun (WGS) entry which is preliminary data.</text>
</comment>
<name>A0ABT0LWQ1_9XANT</name>
<accession>A0ABT0LWQ1</accession>
<evidence type="ECO:0000313" key="1">
    <source>
        <dbReference type="EMBL" id="MCL1553776.1"/>
    </source>
</evidence>
<gene>
    <name evidence="1" type="ORF">M3O51_21425</name>
</gene>
<dbReference type="RefSeq" id="WP_249048654.1">
    <property type="nucleotide sequence ID" value="NZ_JAMBEC010000091.1"/>
</dbReference>
<sequence length="289" mass="32276">MTTRIKESVDPKKYVVRFDFGVHGKTSTLDELIAELNIKHPKESGDLITIKDLKGTLEFIQHSIGLKVGAGSQELPASTLKTIKLLFLANGTSNKHLFRMLMPPDVSGEATMEFSTVTTIPRDKDASEIITSLLDSLSLEIDPEKVRMLSKMLGNLEAHSVAEKLLLHAERTNDEVFHVLRETFEGDENILASAYRYLSAQLDLFHVERATQLTTSANESMYAYLQALPFRHFVQHYAKHLKRTGIQGAIGNITEDASRFCQILDWGDNVYIGPASRVFSVKEALNKAA</sequence>
<reference evidence="1" key="1">
    <citation type="submission" date="2022-04" db="EMBL/GenBank/DDBJ databases">
        <title>Genomic comparison of 19 strains of Xanthomonas nasturtii, a newly emerging watercress pathogen.</title>
        <authorList>
            <person name="Harrison J."/>
            <person name="Greer S."/>
            <person name="Hussain R."/>
            <person name="Lascelles D."/>
            <person name="Roberts M."/>
            <person name="Carter B."/>
            <person name="Bryning A."/>
            <person name="Carroll S."/>
            <person name="Aspin A."/>
            <person name="Cruz L."/>
            <person name="Cruz J."/>
            <person name="Grant M."/>
            <person name="Vicente J."/>
            <person name="Studholme D.J."/>
        </authorList>
    </citation>
    <scope>NUCLEOTIDE SEQUENCE</scope>
    <source>
        <strain evidence="1">10016B</strain>
    </source>
</reference>
<proteinExistence type="predicted"/>